<sequence length="58" mass="6486">MSDGDITIKNNRELLAELLDISEDVFETLTLREIMTAPQAIKGIGEKEAEKIRILSGR</sequence>
<organism evidence="1 2">
    <name type="scientific">Selenomonas ruminantium</name>
    <dbReference type="NCBI Taxonomy" id="971"/>
    <lineage>
        <taxon>Bacteria</taxon>
        <taxon>Bacillati</taxon>
        <taxon>Bacillota</taxon>
        <taxon>Negativicutes</taxon>
        <taxon>Selenomonadales</taxon>
        <taxon>Selenomonadaceae</taxon>
        <taxon>Selenomonas</taxon>
    </lineage>
</organism>
<dbReference type="RefSeq" id="WP_176756805.1">
    <property type="nucleotide sequence ID" value="NZ_FNJQ01000030.1"/>
</dbReference>
<accession>A0A1H0UBR4</accession>
<gene>
    <name evidence="1" type="ORF">SAMN05216366_13037</name>
</gene>
<protein>
    <submittedName>
        <fullName evidence="1">Uncharacterized protein</fullName>
    </submittedName>
</protein>
<dbReference type="EMBL" id="FNJQ01000030">
    <property type="protein sequence ID" value="SDP63286.1"/>
    <property type="molecule type" value="Genomic_DNA"/>
</dbReference>
<dbReference type="Proteomes" id="UP000182412">
    <property type="component" value="Unassembled WGS sequence"/>
</dbReference>
<name>A0A1H0UBR4_SELRU</name>
<dbReference type="AlphaFoldDB" id="A0A1H0UBR4"/>
<evidence type="ECO:0000313" key="2">
    <source>
        <dbReference type="Proteomes" id="UP000182412"/>
    </source>
</evidence>
<reference evidence="1 2" key="1">
    <citation type="submission" date="2016-10" db="EMBL/GenBank/DDBJ databases">
        <authorList>
            <person name="de Groot N.N."/>
        </authorList>
    </citation>
    <scope>NUCLEOTIDE SEQUENCE [LARGE SCALE GENOMIC DNA]</scope>
    <source>
        <strain evidence="1 2">S137</strain>
    </source>
</reference>
<proteinExistence type="predicted"/>
<evidence type="ECO:0000313" key="1">
    <source>
        <dbReference type="EMBL" id="SDP63286.1"/>
    </source>
</evidence>